<organism evidence="4 5">
    <name type="scientific">Botrytis paeoniae</name>
    <dbReference type="NCBI Taxonomy" id="278948"/>
    <lineage>
        <taxon>Eukaryota</taxon>
        <taxon>Fungi</taxon>
        <taxon>Dikarya</taxon>
        <taxon>Ascomycota</taxon>
        <taxon>Pezizomycotina</taxon>
        <taxon>Leotiomycetes</taxon>
        <taxon>Helotiales</taxon>
        <taxon>Sclerotiniaceae</taxon>
        <taxon>Botrytis</taxon>
    </lineage>
</organism>
<feature type="domain" description="Nephrocystin 3-like N-terminal" evidence="3">
    <location>
        <begin position="291"/>
        <end position="424"/>
    </location>
</feature>
<accession>A0A4Z1F1S4</accession>
<feature type="repeat" description="ANK" evidence="2">
    <location>
        <begin position="812"/>
        <end position="846"/>
    </location>
</feature>
<name>A0A4Z1F1S4_9HELO</name>
<proteinExistence type="predicted"/>
<dbReference type="InterPro" id="IPR036770">
    <property type="entry name" value="Ankyrin_rpt-contain_sf"/>
</dbReference>
<dbReference type="EMBL" id="PQXI01000387">
    <property type="protein sequence ID" value="TGO18306.1"/>
    <property type="molecule type" value="Genomic_DNA"/>
</dbReference>
<dbReference type="PRINTS" id="PR01415">
    <property type="entry name" value="ANKYRIN"/>
</dbReference>
<comment type="caution">
    <text evidence="4">The sequence shown here is derived from an EMBL/GenBank/DDBJ whole genome shotgun (WGS) entry which is preliminary data.</text>
</comment>
<feature type="repeat" description="ANK" evidence="2">
    <location>
        <begin position="966"/>
        <end position="998"/>
    </location>
</feature>
<dbReference type="PROSITE" id="PS50088">
    <property type="entry name" value="ANK_REPEAT"/>
    <property type="match status" value="4"/>
</dbReference>
<keyword evidence="5" id="KW-1185">Reference proteome</keyword>
<evidence type="ECO:0000256" key="2">
    <source>
        <dbReference type="PROSITE-ProRule" id="PRU00023"/>
    </source>
</evidence>
<sequence>MDGLSATASVIAVAQLAQAVGGALMEYYEGVKSARGEIQRLYHSIRNLESLLKSIDDLPHTLSINFQTHLENNTGTLSLCKAELDGIKKELDTFSKQHNRIGKLKSLIWPFKKKDVDKHIDFIDKHKHDLMLAFGVENLALMSSWWSAMAIYADPFRHYVPKFMINLSIVTKNSTTFYFEIEAIINASSEFERFRIIEYFQTESYVSVQFEEFATIKQSSVHVSLRDHVILEDIRSETSAAQRKGERIQIIQWLAKSLPNPSLQHNIAREEFEEGTGSWLINGDNLNIWLKTDNSSTVIEHIRQLCIQQTNVIVAYWYIKFDNSTTQNVSNIIRSWIGDICSNRRDTPRTLKDAYAYCNYGQQQPTIKNLLKILKSVIVGLQDVYLVVDALDEYPKRERNALMKIVKEIHQWNIDSIHIFVTSRAEDDIRVHLTNMNEQNVAGNCQSIRVQNPNITEDIKKFLNKNISSFPQKIWSSELKDEVVDSIARQADGMFRLAALQLDSSKLRRTVSAIRQGLSQLPSSLDIFYGRALEDIPVQDQYYVKIALQWIAYSVRPLKVLELSEAVVVQTESSPYLEEDKRLSCEGDTFTLLDMIPSTFVIIYVLNSEDITSTLKEKLYIQFAHYSVQEFLQSSRTSNGPVNEYHLQESNGLESIAARCIAYLLHAGSFFKHPYSGILDVYDRFPLIYHAALCWTYYIQRLETQSNDSFNLVGHLRSLVSLLISRNQATSNNHDAWRISQIICKDARKKIPYSARMLALAQDSLEIELDSSISVPCPLSWASHHGLISLVELLLSDTVCDISPSDEYRKFNLGTPLHAAATGWHFSERIVTLLLAAGMNPNTSCGELRYPLVAATHENRLEICRLLCKGGARLDPEWSVRGETALQVACRKGYVDICEYLLEQGADIENIGFADKNESRGNTHNILNRAFADSSMTPLLLASKHRKSAVMEILLASGADVEAVYYACTPLQWASGAHDVQACRLLLNSGSDVNHETKSILFQGWPFFGTISWTPLSRAFLPFKLGSQSIYFNTNWLVIIELLLKAGADVHAKGGPWWYDGPMTTTILLCLECTKALPKSMKWGE</sequence>
<dbReference type="Pfam" id="PF24883">
    <property type="entry name" value="NPHP3_N"/>
    <property type="match status" value="1"/>
</dbReference>
<evidence type="ECO:0000259" key="3">
    <source>
        <dbReference type="Pfam" id="PF24883"/>
    </source>
</evidence>
<keyword evidence="1" id="KW-0677">Repeat</keyword>
<evidence type="ECO:0000313" key="4">
    <source>
        <dbReference type="EMBL" id="TGO18306.1"/>
    </source>
</evidence>
<dbReference type="PANTHER" id="PTHR10039:SF16">
    <property type="entry name" value="GPI INOSITOL-DEACYLASE"/>
    <property type="match status" value="1"/>
</dbReference>
<gene>
    <name evidence="4" type="ORF">BPAE_0389g00020</name>
</gene>
<dbReference type="Gene3D" id="1.25.40.20">
    <property type="entry name" value="Ankyrin repeat-containing domain"/>
    <property type="match status" value="1"/>
</dbReference>
<evidence type="ECO:0000256" key="1">
    <source>
        <dbReference type="ARBA" id="ARBA00022737"/>
    </source>
</evidence>
<feature type="repeat" description="ANK" evidence="2">
    <location>
        <begin position="881"/>
        <end position="913"/>
    </location>
</feature>
<dbReference type="SUPFAM" id="SSF48403">
    <property type="entry name" value="Ankyrin repeat"/>
    <property type="match status" value="1"/>
</dbReference>
<dbReference type="InterPro" id="IPR002110">
    <property type="entry name" value="Ankyrin_rpt"/>
</dbReference>
<protein>
    <recommendedName>
        <fullName evidence="3">Nephrocystin 3-like N-terminal domain-containing protein</fullName>
    </recommendedName>
</protein>
<dbReference type="Proteomes" id="UP000297910">
    <property type="component" value="Unassembled WGS sequence"/>
</dbReference>
<dbReference type="AlphaFoldDB" id="A0A4Z1F1S4"/>
<reference evidence="4 5" key="1">
    <citation type="submission" date="2017-12" db="EMBL/GenBank/DDBJ databases">
        <title>Comparative genomics of Botrytis spp.</title>
        <authorList>
            <person name="Valero-Jimenez C.A."/>
            <person name="Tapia P."/>
            <person name="Veloso J."/>
            <person name="Silva-Moreno E."/>
            <person name="Staats M."/>
            <person name="Valdes J.H."/>
            <person name="Van Kan J.A.L."/>
        </authorList>
    </citation>
    <scope>NUCLEOTIDE SEQUENCE [LARGE SCALE GENOMIC DNA]</scope>
    <source>
        <strain evidence="4 5">Bp0003</strain>
    </source>
</reference>
<evidence type="ECO:0000313" key="5">
    <source>
        <dbReference type="Proteomes" id="UP000297910"/>
    </source>
</evidence>
<dbReference type="PANTHER" id="PTHR10039">
    <property type="entry name" value="AMELOGENIN"/>
    <property type="match status" value="1"/>
</dbReference>
<dbReference type="InterPro" id="IPR056884">
    <property type="entry name" value="NPHP3-like_N"/>
</dbReference>
<dbReference type="SMART" id="SM00248">
    <property type="entry name" value="ANK"/>
    <property type="match status" value="5"/>
</dbReference>
<keyword evidence="2" id="KW-0040">ANK repeat</keyword>
<feature type="repeat" description="ANK" evidence="2">
    <location>
        <begin position="934"/>
        <end position="966"/>
    </location>
</feature>
<dbReference type="Pfam" id="PF12796">
    <property type="entry name" value="Ank_2"/>
    <property type="match status" value="2"/>
</dbReference>
<dbReference type="PROSITE" id="PS50297">
    <property type="entry name" value="ANK_REP_REGION"/>
    <property type="match status" value="2"/>
</dbReference>